<name>A0ABS4SLS8_9PROT</name>
<dbReference type="SUPFAM" id="SSF55729">
    <property type="entry name" value="Acyl-CoA N-acyltransferases (Nat)"/>
    <property type="match status" value="1"/>
</dbReference>
<evidence type="ECO:0000256" key="1">
    <source>
        <dbReference type="SAM" id="MobiDB-lite"/>
    </source>
</evidence>
<evidence type="ECO:0000259" key="2">
    <source>
        <dbReference type="Pfam" id="PF13480"/>
    </source>
</evidence>
<dbReference type="Gene3D" id="3.40.630.30">
    <property type="match status" value="1"/>
</dbReference>
<feature type="region of interest" description="Disordered" evidence="1">
    <location>
        <begin position="1"/>
        <end position="23"/>
    </location>
</feature>
<accession>A0ABS4SLS8</accession>
<dbReference type="InterPro" id="IPR016181">
    <property type="entry name" value="Acyl_CoA_acyltransferase"/>
</dbReference>
<dbReference type="Proteomes" id="UP000781958">
    <property type="component" value="Unassembled WGS sequence"/>
</dbReference>
<dbReference type="Pfam" id="PF13480">
    <property type="entry name" value="Acetyltransf_6"/>
    <property type="match status" value="1"/>
</dbReference>
<reference evidence="3 4" key="1">
    <citation type="submission" date="2021-03" db="EMBL/GenBank/DDBJ databases">
        <title>Genomic Encyclopedia of Type Strains, Phase III (KMG-III): the genomes of soil and plant-associated and newly described type strains.</title>
        <authorList>
            <person name="Whitman W."/>
        </authorList>
    </citation>
    <scope>NUCLEOTIDE SEQUENCE [LARGE SCALE GENOMIC DNA]</scope>
    <source>
        <strain evidence="3 4">IMMIB AFH-6</strain>
    </source>
</reference>
<evidence type="ECO:0000313" key="4">
    <source>
        <dbReference type="Proteomes" id="UP000781958"/>
    </source>
</evidence>
<dbReference type="InterPro" id="IPR038740">
    <property type="entry name" value="BioF2-like_GNAT_dom"/>
</dbReference>
<organism evidence="3 4">
    <name type="scientific">Azospirillum rugosum</name>
    <dbReference type="NCBI Taxonomy" id="416170"/>
    <lineage>
        <taxon>Bacteria</taxon>
        <taxon>Pseudomonadati</taxon>
        <taxon>Pseudomonadota</taxon>
        <taxon>Alphaproteobacteria</taxon>
        <taxon>Rhodospirillales</taxon>
        <taxon>Azospirillaceae</taxon>
        <taxon>Azospirillum</taxon>
    </lineage>
</organism>
<keyword evidence="4" id="KW-1185">Reference proteome</keyword>
<evidence type="ECO:0000313" key="3">
    <source>
        <dbReference type="EMBL" id="MBP2293518.1"/>
    </source>
</evidence>
<comment type="caution">
    <text evidence="3">The sequence shown here is derived from an EMBL/GenBank/DDBJ whole genome shotgun (WGS) entry which is preliminary data.</text>
</comment>
<protein>
    <submittedName>
        <fullName evidence="3">CelD/BcsL family acetyltransferase involved in cellulose biosynthesis</fullName>
    </submittedName>
</protein>
<dbReference type="RefSeq" id="WP_209767447.1">
    <property type="nucleotide sequence ID" value="NZ_JAGINP010000011.1"/>
</dbReference>
<sequence>MPSGLSFRHTPATIPGSDASGEASGASGVRIVAARSDAALEALAAPWAALWRRVPNATPFQHPAWLIPWWRAFAHGELWVLALYRRVRLVGVLPLYREGDRLMPLGAGITDLLDALVEPEVPLAEVLGAVPDLTGCGVLEFPALPPWSRLLRFGPPPGWRETCGATDVCPFLPLGTAGERDLAAVLPAAQARNLRHTGRRAERAGGVAVENATPHTAGGMLEDLFRLHAARWAGRGEPGVLADPAVQAFHRAAVPALAEAGLLRMHRLHIGGRLAAVHYGLGDGRRAYYYLGGFDPELAAQGPGVLAVGHAIAEALAEGAAEFHFLRGREAYKYKWGAVDQPSLTRRFTAGGGA</sequence>
<proteinExistence type="predicted"/>
<gene>
    <name evidence="3" type="ORF">J2851_003301</name>
</gene>
<feature type="domain" description="BioF2-like acetyltransferase" evidence="2">
    <location>
        <begin position="190"/>
        <end position="333"/>
    </location>
</feature>
<dbReference type="EMBL" id="JAGINP010000011">
    <property type="protein sequence ID" value="MBP2293518.1"/>
    <property type="molecule type" value="Genomic_DNA"/>
</dbReference>